<proteinExistence type="predicted"/>
<evidence type="ECO:0000313" key="3">
    <source>
        <dbReference type="Proteomes" id="UP000199076"/>
    </source>
</evidence>
<dbReference type="EMBL" id="FNBK01000024">
    <property type="protein sequence ID" value="SDG32779.1"/>
    <property type="molecule type" value="Genomic_DNA"/>
</dbReference>
<sequence length="93" mass="11080">MPPIKNWKKISDQKYEHQERELEVTLDDYSHITHDGRHSQYYITLHDEDGTKYEIGMRTSKRGGRKRMVGFMRNHPDPDIKALRESATLRNPQ</sequence>
<protein>
    <submittedName>
        <fullName evidence="2">Uncharacterized protein</fullName>
    </submittedName>
</protein>
<dbReference type="STRING" id="660518.SAMN05216218_12438"/>
<name>A0A1G7TDR3_9EURY</name>
<reference evidence="3" key="1">
    <citation type="submission" date="2016-10" db="EMBL/GenBank/DDBJ databases">
        <authorList>
            <person name="Varghese N."/>
            <person name="Submissions S."/>
        </authorList>
    </citation>
    <scope>NUCLEOTIDE SEQUENCE [LARGE SCALE GENOMIC DNA]</scope>
    <source>
        <strain evidence="3">IBRC-M 10760</strain>
    </source>
</reference>
<evidence type="ECO:0000256" key="1">
    <source>
        <dbReference type="SAM" id="MobiDB-lite"/>
    </source>
</evidence>
<keyword evidence="3" id="KW-1185">Reference proteome</keyword>
<evidence type="ECO:0000313" key="2">
    <source>
        <dbReference type="EMBL" id="SDG32779.1"/>
    </source>
</evidence>
<organism evidence="2 3">
    <name type="scientific">Halorientalis regularis</name>
    <dbReference type="NCBI Taxonomy" id="660518"/>
    <lineage>
        <taxon>Archaea</taxon>
        <taxon>Methanobacteriati</taxon>
        <taxon>Methanobacteriota</taxon>
        <taxon>Stenosarchaea group</taxon>
        <taxon>Halobacteria</taxon>
        <taxon>Halobacteriales</taxon>
        <taxon>Haloarculaceae</taxon>
        <taxon>Halorientalis</taxon>
    </lineage>
</organism>
<feature type="compositionally biased region" description="Basic and acidic residues" evidence="1">
    <location>
        <begin position="74"/>
        <end position="84"/>
    </location>
</feature>
<dbReference type="AlphaFoldDB" id="A0A1G7TDR3"/>
<gene>
    <name evidence="2" type="ORF">SAMN05216218_12438</name>
</gene>
<dbReference type="RefSeq" id="WP_092695445.1">
    <property type="nucleotide sequence ID" value="NZ_FNBK01000024.1"/>
</dbReference>
<dbReference type="Proteomes" id="UP000199076">
    <property type="component" value="Unassembled WGS sequence"/>
</dbReference>
<accession>A0A1G7TDR3</accession>
<feature type="region of interest" description="Disordered" evidence="1">
    <location>
        <begin position="68"/>
        <end position="93"/>
    </location>
</feature>